<comment type="caution">
    <text evidence="1">The sequence shown here is derived from an EMBL/GenBank/DDBJ whole genome shotgun (WGS) entry which is preliminary data.</text>
</comment>
<dbReference type="Proteomes" id="UP001159428">
    <property type="component" value="Unassembled WGS sequence"/>
</dbReference>
<dbReference type="EMBL" id="CALNXJ010000154">
    <property type="protein sequence ID" value="CAH3167388.1"/>
    <property type="molecule type" value="Genomic_DNA"/>
</dbReference>
<protein>
    <submittedName>
        <fullName evidence="1">Uncharacterized protein</fullName>
    </submittedName>
</protein>
<keyword evidence="2" id="KW-1185">Reference proteome</keyword>
<accession>A0AAU9Y3A2</accession>
<proteinExistence type="predicted"/>
<name>A0AAU9Y3A2_9CNID</name>
<dbReference type="AlphaFoldDB" id="A0AAU9Y3A2"/>
<gene>
    <name evidence="1" type="ORF">PMEA_00007046</name>
</gene>
<feature type="non-terminal residue" evidence="1">
    <location>
        <position position="1"/>
    </location>
</feature>
<evidence type="ECO:0000313" key="2">
    <source>
        <dbReference type="Proteomes" id="UP001159428"/>
    </source>
</evidence>
<evidence type="ECO:0000313" key="1">
    <source>
        <dbReference type="EMBL" id="CAH3167388.1"/>
    </source>
</evidence>
<organism evidence="1 2">
    <name type="scientific">Pocillopora meandrina</name>
    <dbReference type="NCBI Taxonomy" id="46732"/>
    <lineage>
        <taxon>Eukaryota</taxon>
        <taxon>Metazoa</taxon>
        <taxon>Cnidaria</taxon>
        <taxon>Anthozoa</taxon>
        <taxon>Hexacorallia</taxon>
        <taxon>Scleractinia</taxon>
        <taxon>Astrocoeniina</taxon>
        <taxon>Pocilloporidae</taxon>
        <taxon>Pocillopora</taxon>
    </lineage>
</organism>
<sequence length="164" mass="18697">ESPCNNHTTPETTVDKILQSAVATGYVHNVSQIKNGKYFDFQLQTKHKTIRAVCFSPPKRKYFSKYSKSNVPVELRKVRIIQYYSNIDFPRVEIPSSVTLATLSSVCVGRLEAKVLHLSPIKCFTVWKTENNSGTPFRPFRHNKSCVMAIVFECSCRGKCKNIF</sequence>
<reference evidence="1 2" key="1">
    <citation type="submission" date="2022-05" db="EMBL/GenBank/DDBJ databases">
        <authorList>
            <consortium name="Genoscope - CEA"/>
            <person name="William W."/>
        </authorList>
    </citation>
    <scope>NUCLEOTIDE SEQUENCE [LARGE SCALE GENOMIC DNA]</scope>
</reference>